<proteinExistence type="predicted"/>
<dbReference type="SUPFAM" id="SSF57903">
    <property type="entry name" value="FYVE/PHD zinc finger"/>
    <property type="match status" value="1"/>
</dbReference>
<evidence type="ECO:0000256" key="1">
    <source>
        <dbReference type="SAM" id="MobiDB-lite"/>
    </source>
</evidence>
<dbReference type="AlphaFoldDB" id="A0A6V4V4G5"/>
<protein>
    <submittedName>
        <fullName evidence="2">Uncharacterized protein</fullName>
    </submittedName>
</protein>
<dbReference type="EMBL" id="HBKO01042057">
    <property type="protein sequence ID" value="CAE2295116.1"/>
    <property type="molecule type" value="Transcribed_RNA"/>
</dbReference>
<reference evidence="2" key="1">
    <citation type="submission" date="2021-01" db="EMBL/GenBank/DDBJ databases">
        <authorList>
            <person name="Corre E."/>
            <person name="Pelletier E."/>
            <person name="Niang G."/>
            <person name="Scheremetjew M."/>
            <person name="Finn R."/>
            <person name="Kale V."/>
            <person name="Holt S."/>
            <person name="Cochrane G."/>
            <person name="Meng A."/>
            <person name="Brown T."/>
            <person name="Cohen L."/>
        </authorList>
    </citation>
    <scope>NUCLEOTIDE SEQUENCE</scope>
    <source>
        <strain evidence="2">UIO037</strain>
    </source>
</reference>
<gene>
    <name evidence="2" type="ORF">CPOL0286_LOCUS19335</name>
</gene>
<sequence length="181" mass="20275">MPIQPHNKMACEQPGCPKLFLLGGRHHCRQCGRSVCEKHFVRPCCTVCTNQPGCERHNAHFCEAAGCGKPFVPPLRRRHHCRDCGSSVCDDHFVRPSCSKCVHFNVNNRGSWLMPHPSQNTTPRTTENTWNPLGAGDRDSIMTLGDHNRLTGGSIMAHHVDNRRPTMASGMSRDSNPFFDM</sequence>
<dbReference type="InterPro" id="IPR011011">
    <property type="entry name" value="Znf_FYVE_PHD"/>
</dbReference>
<feature type="region of interest" description="Disordered" evidence="1">
    <location>
        <begin position="114"/>
        <end position="135"/>
    </location>
</feature>
<feature type="compositionally biased region" description="Polar residues" evidence="1">
    <location>
        <begin position="117"/>
        <end position="131"/>
    </location>
</feature>
<organism evidence="2">
    <name type="scientific">Prymnesium polylepis</name>
    <dbReference type="NCBI Taxonomy" id="72548"/>
    <lineage>
        <taxon>Eukaryota</taxon>
        <taxon>Haptista</taxon>
        <taxon>Haptophyta</taxon>
        <taxon>Prymnesiophyceae</taxon>
        <taxon>Prymnesiales</taxon>
        <taxon>Prymnesiaceae</taxon>
        <taxon>Prymnesium</taxon>
    </lineage>
</organism>
<accession>A0A6V4V4G5</accession>
<dbReference type="InterPro" id="IPR013083">
    <property type="entry name" value="Znf_RING/FYVE/PHD"/>
</dbReference>
<evidence type="ECO:0000313" key="2">
    <source>
        <dbReference type="EMBL" id="CAE2295116.1"/>
    </source>
</evidence>
<dbReference type="Gene3D" id="3.30.40.10">
    <property type="entry name" value="Zinc/RING finger domain, C3HC4 (zinc finger)"/>
    <property type="match status" value="1"/>
</dbReference>
<name>A0A6V4V4G5_9EUKA</name>